<dbReference type="InterPro" id="IPR000640">
    <property type="entry name" value="EFG_V-like"/>
</dbReference>
<dbReference type="PROSITE" id="PS51722">
    <property type="entry name" value="G_TR_2"/>
    <property type="match status" value="1"/>
</dbReference>
<dbReference type="GO" id="GO:0003924">
    <property type="term" value="F:GTPase activity"/>
    <property type="evidence" value="ECO:0007669"/>
    <property type="project" value="InterPro"/>
</dbReference>
<keyword evidence="3" id="KW-0342">GTP-binding</keyword>
<dbReference type="RefSeq" id="WP_125962844.1">
    <property type="nucleotide sequence ID" value="NZ_QXGM01000001.1"/>
</dbReference>
<dbReference type="InterPro" id="IPR009000">
    <property type="entry name" value="Transl_B-barrel_sf"/>
</dbReference>
<dbReference type="Gene3D" id="3.30.230.10">
    <property type="match status" value="1"/>
</dbReference>
<evidence type="ECO:0000259" key="4">
    <source>
        <dbReference type="PROSITE" id="PS51722"/>
    </source>
</evidence>
<keyword evidence="6" id="KW-1185">Reference proteome</keyword>
<dbReference type="InterPro" id="IPR041095">
    <property type="entry name" value="EFG_II"/>
</dbReference>
<keyword evidence="2" id="KW-0648">Protein biosynthesis</keyword>
<gene>
    <name evidence="5" type="ORF">D2E26_0190</name>
</gene>
<feature type="domain" description="Tr-type G" evidence="4">
    <location>
        <begin position="1"/>
        <end position="274"/>
    </location>
</feature>
<dbReference type="Pfam" id="PF00009">
    <property type="entry name" value="GTP_EFTU"/>
    <property type="match status" value="1"/>
</dbReference>
<dbReference type="Pfam" id="PF14492">
    <property type="entry name" value="EFG_III"/>
    <property type="match status" value="1"/>
</dbReference>
<dbReference type="Gene3D" id="3.40.50.300">
    <property type="entry name" value="P-loop containing nucleotide triphosphate hydrolases"/>
    <property type="match status" value="1"/>
</dbReference>
<dbReference type="InterPro" id="IPR005517">
    <property type="entry name" value="Transl_elong_EFG/EF2_IV"/>
</dbReference>
<dbReference type="SMART" id="SM00889">
    <property type="entry name" value="EFG_IV"/>
    <property type="match status" value="1"/>
</dbReference>
<dbReference type="Gene3D" id="2.40.30.10">
    <property type="entry name" value="Translation factors"/>
    <property type="match status" value="1"/>
</dbReference>
<evidence type="ECO:0000256" key="3">
    <source>
        <dbReference type="ARBA" id="ARBA00023134"/>
    </source>
</evidence>
<dbReference type="Gene3D" id="3.30.70.240">
    <property type="match status" value="1"/>
</dbReference>
<comment type="caution">
    <text evidence="5">The sequence shown here is derived from an EMBL/GenBank/DDBJ whole genome shotgun (WGS) entry which is preliminary data.</text>
</comment>
<dbReference type="PANTHER" id="PTHR43261">
    <property type="entry name" value="TRANSLATION ELONGATION FACTOR G-RELATED"/>
    <property type="match status" value="1"/>
</dbReference>
<keyword evidence="1" id="KW-0547">Nucleotide-binding</keyword>
<dbReference type="AlphaFoldDB" id="A0A430FS07"/>
<sequence>MKRVVAGIVAHVDAGKTTLSESLLYTTGAVRTLGRVDHGDAFLDTDAIERERGITIFTEPAVLHITPTDAATEIKKQQQTQEPLQVTLLDTPGHVDFSAETERTLAALDYAVLVISGTDGVQGHTETLWRLLERYAVPTIVFVNKMDMPGADEQTVLEALQHQLSSSCARATTLLHDMRGGIGEAADADVNGGTDRAADQNEPLGTPSAELEEVAMLSEQAMNEYLETGAIQTDTIRTMVADRSLFPVFFGSALKLEGIQEFLNGFAELVTEPEYPDEFGARVVRISHDASGNRLTWLKVTGGVLRAKTELEGTDLHGQAWQDKVDQVRAYSGAKYTTVQEVAAGTVAAVTGLTQTFPGEGLGFESNAPAPVLQPVMTYTLLPGDEDIHKCLTALNTLGDEDPLLHVVWDTRLEQIHVQLMGRVQLEVIEELLRSRFGLEVSFGPGSVLYKETISEPQEGVGHFEPLRHYAEAHILLEPLPEGSGIEVASALNEDELDRNWQRLILTHCVEREHLGVLTGSPLTDVKMTLVAARAHLKHTEGGDFRQATYRAISQALMELKERSACVLLEPWLRFSIEVPLENVGRAMADVQRMGGSFDSSDDSDSASAGAGAGNSDMALVRGVAPAVGLQDYALTVSQYTHGRGRLTLVFDGYRPAHNAEEILEQSTYDAESDLEHTPDSVFCAHGAGYPVKWYQVPEFMHLPYATDAHQ</sequence>
<dbReference type="SUPFAM" id="SSF52540">
    <property type="entry name" value="P-loop containing nucleoside triphosphate hydrolases"/>
    <property type="match status" value="1"/>
</dbReference>
<dbReference type="GO" id="GO:0032790">
    <property type="term" value="P:ribosome disassembly"/>
    <property type="evidence" value="ECO:0007669"/>
    <property type="project" value="TreeGrafter"/>
</dbReference>
<dbReference type="GO" id="GO:0005525">
    <property type="term" value="F:GTP binding"/>
    <property type="evidence" value="ECO:0007669"/>
    <property type="project" value="UniProtKB-KW"/>
</dbReference>
<evidence type="ECO:0000256" key="1">
    <source>
        <dbReference type="ARBA" id="ARBA00022741"/>
    </source>
</evidence>
<organism evidence="5 6">
    <name type="scientific">Bifidobacterium dolichotidis</name>
    <dbReference type="NCBI Taxonomy" id="2306976"/>
    <lineage>
        <taxon>Bacteria</taxon>
        <taxon>Bacillati</taxon>
        <taxon>Actinomycetota</taxon>
        <taxon>Actinomycetes</taxon>
        <taxon>Bifidobacteriales</taxon>
        <taxon>Bifidobacteriaceae</taxon>
        <taxon>Bifidobacterium</taxon>
    </lineage>
</organism>
<dbReference type="PRINTS" id="PR00315">
    <property type="entry name" value="ELONGATNFCT"/>
</dbReference>
<dbReference type="SUPFAM" id="SSF54980">
    <property type="entry name" value="EF-G C-terminal domain-like"/>
    <property type="match status" value="2"/>
</dbReference>
<proteinExistence type="predicted"/>
<evidence type="ECO:0000313" key="5">
    <source>
        <dbReference type="EMBL" id="RSX55627.1"/>
    </source>
</evidence>
<protein>
    <submittedName>
        <fullName evidence="5">GTP-binding protein</fullName>
    </submittedName>
</protein>
<dbReference type="InterPro" id="IPR000795">
    <property type="entry name" value="T_Tr_GTP-bd_dom"/>
</dbReference>
<dbReference type="SUPFAM" id="SSF50447">
    <property type="entry name" value="Translation proteins"/>
    <property type="match status" value="1"/>
</dbReference>
<dbReference type="EMBL" id="QXGM01000001">
    <property type="protein sequence ID" value="RSX55627.1"/>
    <property type="molecule type" value="Genomic_DNA"/>
</dbReference>
<name>A0A430FS07_9BIFI</name>
<dbReference type="Pfam" id="PF00679">
    <property type="entry name" value="EFG_C"/>
    <property type="match status" value="1"/>
</dbReference>
<dbReference type="InterPro" id="IPR005225">
    <property type="entry name" value="Small_GTP-bd"/>
</dbReference>
<dbReference type="NCBIfam" id="TIGR00231">
    <property type="entry name" value="small_GTP"/>
    <property type="match status" value="1"/>
</dbReference>
<dbReference type="InterPro" id="IPR035647">
    <property type="entry name" value="EFG_III/V"/>
</dbReference>
<dbReference type="Proteomes" id="UP000287609">
    <property type="component" value="Unassembled WGS sequence"/>
</dbReference>
<evidence type="ECO:0000256" key="2">
    <source>
        <dbReference type="ARBA" id="ARBA00022917"/>
    </source>
</evidence>
<accession>A0A430FS07</accession>
<dbReference type="Gene3D" id="3.30.70.870">
    <property type="entry name" value="Elongation Factor G (Translational Gtpase), domain 3"/>
    <property type="match status" value="1"/>
</dbReference>
<evidence type="ECO:0000313" key="6">
    <source>
        <dbReference type="Proteomes" id="UP000287609"/>
    </source>
</evidence>
<dbReference type="OrthoDB" id="9801472at2"/>
<dbReference type="InterPro" id="IPR014721">
    <property type="entry name" value="Ribsml_uS5_D2-typ_fold_subgr"/>
</dbReference>
<dbReference type="GO" id="GO:0006412">
    <property type="term" value="P:translation"/>
    <property type="evidence" value="ECO:0007669"/>
    <property type="project" value="UniProtKB-KW"/>
</dbReference>
<reference evidence="5 6" key="1">
    <citation type="submission" date="2018-09" db="EMBL/GenBank/DDBJ databases">
        <title>Characterization of the phylogenetic diversity of five novel species belonging to the genus Bifidobacterium.</title>
        <authorList>
            <person name="Lugli G.A."/>
            <person name="Duranti S."/>
            <person name="Milani C."/>
        </authorList>
    </citation>
    <scope>NUCLEOTIDE SEQUENCE [LARGE SCALE GENOMIC DNA]</scope>
    <source>
        <strain evidence="5 6">2036B</strain>
    </source>
</reference>
<dbReference type="PANTHER" id="PTHR43261:SF1">
    <property type="entry name" value="RIBOSOME-RELEASING FACTOR 2, MITOCHONDRIAL"/>
    <property type="match status" value="1"/>
</dbReference>
<dbReference type="SMART" id="SM00838">
    <property type="entry name" value="EFG_C"/>
    <property type="match status" value="1"/>
</dbReference>
<dbReference type="InterPro" id="IPR020568">
    <property type="entry name" value="Ribosomal_Su5_D2-typ_SF"/>
</dbReference>
<dbReference type="SUPFAM" id="SSF54211">
    <property type="entry name" value="Ribosomal protein S5 domain 2-like"/>
    <property type="match status" value="1"/>
</dbReference>
<dbReference type="Pfam" id="PF03764">
    <property type="entry name" value="EFG_IV"/>
    <property type="match status" value="1"/>
</dbReference>
<dbReference type="InterPro" id="IPR027417">
    <property type="entry name" value="P-loop_NTPase"/>
</dbReference>